<feature type="region of interest" description="Disordered" evidence="2">
    <location>
        <begin position="113"/>
        <end position="149"/>
    </location>
</feature>
<reference evidence="3 4" key="1">
    <citation type="journal article" date="2018" name="Nat. Genet.">
        <title>The Rosa genome provides new insights in the design of modern roses.</title>
        <authorList>
            <person name="Bendahmane M."/>
        </authorList>
    </citation>
    <scope>NUCLEOTIDE SEQUENCE [LARGE SCALE GENOMIC DNA]</scope>
    <source>
        <strain evidence="4">cv. Old Blush</strain>
    </source>
</reference>
<dbReference type="InterPro" id="IPR040348">
    <property type="entry name" value="POLAR-like"/>
</dbReference>
<dbReference type="STRING" id="74649.A0A2P6P323"/>
<dbReference type="PANTHER" id="PTHR33476">
    <property type="entry name" value="EMB|CAB62613.1"/>
    <property type="match status" value="1"/>
</dbReference>
<comment type="caution">
    <text evidence="3">The sequence shown here is derived from an EMBL/GenBank/DDBJ whole genome shotgun (WGS) entry which is preliminary data.</text>
</comment>
<dbReference type="AlphaFoldDB" id="A0A2P6P323"/>
<evidence type="ECO:0000256" key="1">
    <source>
        <dbReference type="SAM" id="Coils"/>
    </source>
</evidence>
<dbReference type="GO" id="GO:0008356">
    <property type="term" value="P:asymmetric cell division"/>
    <property type="evidence" value="ECO:0007669"/>
    <property type="project" value="InterPro"/>
</dbReference>
<sequence length="688" mass="76417">MDLWVVAAAAGAGYLTKYWQKLSRERDKDGLLNVSFGDANLEKPESPSSSLRRHRARKPVSGERVADVNVWGGVSDTEEASSSGYDGEKLASLVSYQHCNVLSLSNISPVYQANKNENGDESRQNNDFDDNTGAMLPKSSNGEKGSFHAPLRNRRSLRTEHLHGHIVKPLNSLESCLMAQLYKERAETSVLTLPSPSTPSMRPLIVSDGSRIISRANGDHFSAQIGIEENKLHKEDHLETNENASGIPPLLKLGCLDLPKKMKIETGKGQTGRSNSSSHTASRKHLHVEGSPDGVVLLCLGVSIGVISSFIANRKEVDKLKDVLKQTESLVEDLHEELEMKDSVTVKELTSENYGSQDTCDNLDLNRALNPFSAEQNMDKYDGRDSYEQKAEESSESMSKIEAELEAELERLGLNMNTSTLEGRVTDLDELDPDLMADFAQGELRAEMVGGHTVPQPESNENASSTSTAHHFGNYAVSPRELSLRLHEVIQSRLEERIQELEAALQSSQKKVRIVESEDKDCLRNLSNSSVQSTIRDGSNQKELRIVESEDGTNSKEQSQTIIEPLVMNLAGEALDAYNEAYEELMKLSESEEEDSPCQDIETFRDQIRNQSFDVNGSIGHFALEEEKWIGDEHISMVECSVSEGENTNSDDEMEKQLILQIVEKTKKGSPVVLNAQKWLFSMNDYDI</sequence>
<accession>A0A2P6P323</accession>
<dbReference type="Proteomes" id="UP000238479">
    <property type="component" value="Chromosome 7"/>
</dbReference>
<gene>
    <name evidence="3" type="ORF">RchiOBHm_Chr7g0183101</name>
</gene>
<dbReference type="Gramene" id="PRQ16334">
    <property type="protein sequence ID" value="PRQ16334"/>
    <property type="gene ID" value="RchiOBHm_Chr7g0183101"/>
</dbReference>
<feature type="compositionally biased region" description="Basic and acidic residues" evidence="2">
    <location>
        <begin position="117"/>
        <end position="126"/>
    </location>
</feature>
<dbReference type="PANTHER" id="PTHR33476:SF7">
    <property type="entry name" value="EMB|CAB62613.1"/>
    <property type="match status" value="1"/>
</dbReference>
<feature type="coiled-coil region" evidence="1">
    <location>
        <begin position="484"/>
        <end position="518"/>
    </location>
</feature>
<evidence type="ECO:0000313" key="3">
    <source>
        <dbReference type="EMBL" id="PRQ16334.1"/>
    </source>
</evidence>
<feature type="region of interest" description="Disordered" evidence="2">
    <location>
        <begin position="37"/>
        <end position="62"/>
    </location>
</feature>
<keyword evidence="1" id="KW-0175">Coiled coil</keyword>
<dbReference type="OMA" id="HDANYPV"/>
<protein>
    <submittedName>
        <fullName evidence="3">Uncharacterized protein</fullName>
    </submittedName>
</protein>
<dbReference type="EMBL" id="PDCK01000045">
    <property type="protein sequence ID" value="PRQ16334.1"/>
    <property type="molecule type" value="Genomic_DNA"/>
</dbReference>
<organism evidence="3 4">
    <name type="scientific">Rosa chinensis</name>
    <name type="common">China rose</name>
    <dbReference type="NCBI Taxonomy" id="74649"/>
    <lineage>
        <taxon>Eukaryota</taxon>
        <taxon>Viridiplantae</taxon>
        <taxon>Streptophyta</taxon>
        <taxon>Embryophyta</taxon>
        <taxon>Tracheophyta</taxon>
        <taxon>Spermatophyta</taxon>
        <taxon>Magnoliopsida</taxon>
        <taxon>eudicotyledons</taxon>
        <taxon>Gunneridae</taxon>
        <taxon>Pentapetalae</taxon>
        <taxon>rosids</taxon>
        <taxon>fabids</taxon>
        <taxon>Rosales</taxon>
        <taxon>Rosaceae</taxon>
        <taxon>Rosoideae</taxon>
        <taxon>Rosoideae incertae sedis</taxon>
        <taxon>Rosa</taxon>
    </lineage>
</organism>
<feature type="region of interest" description="Disordered" evidence="2">
    <location>
        <begin position="377"/>
        <end position="398"/>
    </location>
</feature>
<keyword evidence="4" id="KW-1185">Reference proteome</keyword>
<feature type="region of interest" description="Disordered" evidence="2">
    <location>
        <begin position="265"/>
        <end position="287"/>
    </location>
</feature>
<proteinExistence type="predicted"/>
<evidence type="ECO:0000256" key="2">
    <source>
        <dbReference type="SAM" id="MobiDB-lite"/>
    </source>
</evidence>
<evidence type="ECO:0000313" key="4">
    <source>
        <dbReference type="Proteomes" id="UP000238479"/>
    </source>
</evidence>
<name>A0A2P6P323_ROSCH</name>
<feature type="compositionally biased region" description="Polar residues" evidence="2">
    <location>
        <begin position="271"/>
        <end position="280"/>
    </location>
</feature>